<gene>
    <name evidence="2" type="ORF">E2C01_100333</name>
</gene>
<name>A0A5B7KJ79_PORTR</name>
<keyword evidence="3" id="KW-1185">Reference proteome</keyword>
<accession>A0A5B7KJ79</accession>
<protein>
    <submittedName>
        <fullName evidence="2">Uncharacterized protein</fullName>
    </submittedName>
</protein>
<sequence length="148" mass="16054">MSGDDCSSSVVVFSTVPLFPQRKEEWRRLRAGNRSVCWDGDNGAGGGLASGTGGGLGYGKACLWTPFGGPQCLGVCGAGRFGVRGEELLHRRPPWSLRRWDFYRSSLEWRSLPNQMEKSHSSSVTGGVTSTSVQEEEGMGAIAEREHM</sequence>
<feature type="region of interest" description="Disordered" evidence="1">
    <location>
        <begin position="114"/>
        <end position="148"/>
    </location>
</feature>
<dbReference type="EMBL" id="VSRR010142045">
    <property type="protein sequence ID" value="MPD04635.1"/>
    <property type="molecule type" value="Genomic_DNA"/>
</dbReference>
<organism evidence="2 3">
    <name type="scientific">Portunus trituberculatus</name>
    <name type="common">Swimming crab</name>
    <name type="synonym">Neptunus trituberculatus</name>
    <dbReference type="NCBI Taxonomy" id="210409"/>
    <lineage>
        <taxon>Eukaryota</taxon>
        <taxon>Metazoa</taxon>
        <taxon>Ecdysozoa</taxon>
        <taxon>Arthropoda</taxon>
        <taxon>Crustacea</taxon>
        <taxon>Multicrustacea</taxon>
        <taxon>Malacostraca</taxon>
        <taxon>Eumalacostraca</taxon>
        <taxon>Eucarida</taxon>
        <taxon>Decapoda</taxon>
        <taxon>Pleocyemata</taxon>
        <taxon>Brachyura</taxon>
        <taxon>Eubrachyura</taxon>
        <taxon>Portunoidea</taxon>
        <taxon>Portunidae</taxon>
        <taxon>Portuninae</taxon>
        <taxon>Portunus</taxon>
    </lineage>
</organism>
<evidence type="ECO:0000256" key="1">
    <source>
        <dbReference type="SAM" id="MobiDB-lite"/>
    </source>
</evidence>
<evidence type="ECO:0000313" key="3">
    <source>
        <dbReference type="Proteomes" id="UP000324222"/>
    </source>
</evidence>
<reference evidence="2 3" key="1">
    <citation type="submission" date="2019-05" db="EMBL/GenBank/DDBJ databases">
        <title>Another draft genome of Portunus trituberculatus and its Hox gene families provides insights of decapod evolution.</title>
        <authorList>
            <person name="Jeong J.-H."/>
            <person name="Song I."/>
            <person name="Kim S."/>
            <person name="Choi T."/>
            <person name="Kim D."/>
            <person name="Ryu S."/>
            <person name="Kim W."/>
        </authorList>
    </citation>
    <scope>NUCLEOTIDE SEQUENCE [LARGE SCALE GENOMIC DNA]</scope>
    <source>
        <tissue evidence="2">Muscle</tissue>
    </source>
</reference>
<dbReference type="Proteomes" id="UP000324222">
    <property type="component" value="Unassembled WGS sequence"/>
</dbReference>
<feature type="compositionally biased region" description="Low complexity" evidence="1">
    <location>
        <begin position="121"/>
        <end position="133"/>
    </location>
</feature>
<evidence type="ECO:0000313" key="2">
    <source>
        <dbReference type="EMBL" id="MPD04635.1"/>
    </source>
</evidence>
<dbReference type="AlphaFoldDB" id="A0A5B7KJ79"/>
<comment type="caution">
    <text evidence="2">The sequence shown here is derived from an EMBL/GenBank/DDBJ whole genome shotgun (WGS) entry which is preliminary data.</text>
</comment>
<proteinExistence type="predicted"/>